<dbReference type="AlphaFoldDB" id="A0ABD6HY68"/>
<name>A0ABD6HY68_SERMA</name>
<evidence type="ECO:0000313" key="2">
    <source>
        <dbReference type="Proteomes" id="UP000443014"/>
    </source>
</evidence>
<comment type="caution">
    <text evidence="1">The sequence shown here is derived from an EMBL/GenBank/DDBJ whole genome shotgun (WGS) entry which is preliminary data.</text>
</comment>
<dbReference type="EMBL" id="WNKC01000002">
    <property type="protein sequence ID" value="MVF03284.1"/>
    <property type="molecule type" value="Genomic_DNA"/>
</dbReference>
<reference evidence="1 2" key="1">
    <citation type="submission" date="2019-11" db="EMBL/GenBank/DDBJ databases">
        <title>Whole genome sequence of a plant growth promoting strain Serratia marcescens BTL07 isolated from the rhizoplane of Chili (Capsicum annuum).</title>
        <authorList>
            <person name="Dutta S."/>
            <person name="Khatun A."/>
            <person name="Gupta D.R."/>
            <person name="Surovy M.Z."/>
            <person name="Rahman M.M."/>
            <person name="Mahmud N.U."/>
            <person name="Emes R."/>
            <person name="Warry A."/>
            <person name="West H."/>
            <person name="Clarke M.L."/>
            <person name="Islam M.T."/>
        </authorList>
    </citation>
    <scope>NUCLEOTIDE SEQUENCE [LARGE SCALE GENOMIC DNA]</scope>
    <source>
        <strain evidence="1 2">BTL07</strain>
    </source>
</reference>
<accession>A0ABD6HY68</accession>
<dbReference type="InterPro" id="IPR019289">
    <property type="entry name" value="Phage_tail_E/E"/>
</dbReference>
<dbReference type="Proteomes" id="UP000443014">
    <property type="component" value="Unassembled WGS sequence"/>
</dbReference>
<dbReference type="RefSeq" id="WP_060417665.1">
    <property type="nucleotide sequence ID" value="NZ_CP053918.1"/>
</dbReference>
<gene>
    <name evidence="1" type="ORF">GMA22_08460</name>
</gene>
<sequence length="106" mass="11254">MSKIIPLSVAIKRTSGEEITEVTITDTMKQVGALRGLKLYDVMTSDVNSLITLLPRVTSPRLTEVELASMNIQDFAELAAGVADFLAPSSEPEATASDDALSDAQA</sequence>
<protein>
    <submittedName>
        <fullName evidence="1">Phage tail assembly protein</fullName>
    </submittedName>
</protein>
<organism evidence="1 2">
    <name type="scientific">Serratia marcescens</name>
    <dbReference type="NCBI Taxonomy" id="615"/>
    <lineage>
        <taxon>Bacteria</taxon>
        <taxon>Pseudomonadati</taxon>
        <taxon>Pseudomonadota</taxon>
        <taxon>Gammaproteobacteria</taxon>
        <taxon>Enterobacterales</taxon>
        <taxon>Yersiniaceae</taxon>
        <taxon>Serratia</taxon>
    </lineage>
</organism>
<proteinExistence type="predicted"/>
<evidence type="ECO:0000313" key="1">
    <source>
        <dbReference type="EMBL" id="MVF03284.1"/>
    </source>
</evidence>
<dbReference type="Pfam" id="PF10109">
    <property type="entry name" value="Phage_TAC_7"/>
    <property type="match status" value="1"/>
</dbReference>